<dbReference type="InterPro" id="IPR036565">
    <property type="entry name" value="Mur-like_cat_sf"/>
</dbReference>
<dbReference type="HAMAP" id="MF_00046">
    <property type="entry name" value="MurC"/>
    <property type="match status" value="1"/>
</dbReference>
<dbReference type="GO" id="GO:0005737">
    <property type="term" value="C:cytoplasm"/>
    <property type="evidence" value="ECO:0007669"/>
    <property type="project" value="UniProtKB-SubCell"/>
</dbReference>
<dbReference type="GO" id="GO:0051301">
    <property type="term" value="P:cell division"/>
    <property type="evidence" value="ECO:0007669"/>
    <property type="project" value="UniProtKB-KW"/>
</dbReference>
<dbReference type="SUPFAM" id="SSF51984">
    <property type="entry name" value="MurCD N-terminal domain"/>
    <property type="match status" value="1"/>
</dbReference>
<name>A0A271IW93_9BACT</name>
<accession>A0A271IW93</accession>
<feature type="domain" description="Mur ligase central" evidence="17">
    <location>
        <begin position="111"/>
        <end position="289"/>
    </location>
</feature>
<protein>
    <recommendedName>
        <fullName evidence="3 14">UDP-N-acetylmuramate--L-alanine ligase</fullName>
        <ecNumber evidence="3 14">6.3.2.8</ecNumber>
    </recommendedName>
    <alternativeName>
        <fullName evidence="14">UDP-N-acetylmuramoyl-L-alanine synthetase</fullName>
    </alternativeName>
</protein>
<evidence type="ECO:0000256" key="12">
    <source>
        <dbReference type="ARBA" id="ARBA00023316"/>
    </source>
</evidence>
<keyword evidence="8 14" id="KW-0067">ATP-binding</keyword>
<dbReference type="GO" id="GO:0008360">
    <property type="term" value="P:regulation of cell shape"/>
    <property type="evidence" value="ECO:0007669"/>
    <property type="project" value="UniProtKB-KW"/>
</dbReference>
<evidence type="ECO:0000256" key="5">
    <source>
        <dbReference type="ARBA" id="ARBA00022598"/>
    </source>
</evidence>
<dbReference type="GO" id="GO:0005524">
    <property type="term" value="F:ATP binding"/>
    <property type="evidence" value="ECO:0007669"/>
    <property type="project" value="UniProtKB-UniRule"/>
</dbReference>
<comment type="function">
    <text evidence="14">Cell wall formation.</text>
</comment>
<evidence type="ECO:0000256" key="2">
    <source>
        <dbReference type="ARBA" id="ARBA00004752"/>
    </source>
</evidence>
<evidence type="ECO:0000256" key="13">
    <source>
        <dbReference type="ARBA" id="ARBA00047833"/>
    </source>
</evidence>
<evidence type="ECO:0000256" key="3">
    <source>
        <dbReference type="ARBA" id="ARBA00012211"/>
    </source>
</evidence>
<organism evidence="18 19">
    <name type="scientific">Rubrivirga marina</name>
    <dbReference type="NCBI Taxonomy" id="1196024"/>
    <lineage>
        <taxon>Bacteria</taxon>
        <taxon>Pseudomonadati</taxon>
        <taxon>Rhodothermota</taxon>
        <taxon>Rhodothermia</taxon>
        <taxon>Rhodothermales</taxon>
        <taxon>Rubricoccaceae</taxon>
        <taxon>Rubrivirga</taxon>
    </lineage>
</organism>
<dbReference type="Pfam" id="PF02875">
    <property type="entry name" value="Mur_ligase_C"/>
    <property type="match status" value="1"/>
</dbReference>
<evidence type="ECO:0000256" key="9">
    <source>
        <dbReference type="ARBA" id="ARBA00022960"/>
    </source>
</evidence>
<dbReference type="NCBIfam" id="TIGR01082">
    <property type="entry name" value="murC"/>
    <property type="match status" value="1"/>
</dbReference>
<comment type="subcellular location">
    <subcellularLocation>
        <location evidence="1 14">Cytoplasm</location>
    </subcellularLocation>
</comment>
<dbReference type="Gene3D" id="3.90.190.20">
    <property type="entry name" value="Mur ligase, C-terminal domain"/>
    <property type="match status" value="1"/>
</dbReference>
<dbReference type="PANTHER" id="PTHR43445:SF3">
    <property type="entry name" value="UDP-N-ACETYLMURAMATE--L-ALANINE LIGASE"/>
    <property type="match status" value="1"/>
</dbReference>
<dbReference type="UniPathway" id="UPA00219"/>
<evidence type="ECO:0000256" key="6">
    <source>
        <dbReference type="ARBA" id="ARBA00022618"/>
    </source>
</evidence>
<evidence type="ECO:0000256" key="11">
    <source>
        <dbReference type="ARBA" id="ARBA00023306"/>
    </source>
</evidence>
<dbReference type="InterPro" id="IPR000713">
    <property type="entry name" value="Mur_ligase_N"/>
</dbReference>
<dbReference type="Gene3D" id="3.40.50.720">
    <property type="entry name" value="NAD(P)-binding Rossmann-like Domain"/>
    <property type="match status" value="1"/>
</dbReference>
<comment type="catalytic activity">
    <reaction evidence="13 14">
        <text>UDP-N-acetyl-alpha-D-muramate + L-alanine + ATP = UDP-N-acetyl-alpha-D-muramoyl-L-alanine + ADP + phosphate + H(+)</text>
        <dbReference type="Rhea" id="RHEA:23372"/>
        <dbReference type="ChEBI" id="CHEBI:15378"/>
        <dbReference type="ChEBI" id="CHEBI:30616"/>
        <dbReference type="ChEBI" id="CHEBI:43474"/>
        <dbReference type="ChEBI" id="CHEBI:57972"/>
        <dbReference type="ChEBI" id="CHEBI:70757"/>
        <dbReference type="ChEBI" id="CHEBI:83898"/>
        <dbReference type="ChEBI" id="CHEBI:456216"/>
        <dbReference type="EC" id="6.3.2.8"/>
    </reaction>
</comment>
<evidence type="ECO:0000259" key="17">
    <source>
        <dbReference type="Pfam" id="PF08245"/>
    </source>
</evidence>
<gene>
    <name evidence="14" type="primary">murC</name>
    <name evidence="18" type="ORF">BSZ37_03050</name>
</gene>
<keyword evidence="19" id="KW-1185">Reference proteome</keyword>
<dbReference type="SUPFAM" id="SSF53244">
    <property type="entry name" value="MurD-like peptide ligases, peptide-binding domain"/>
    <property type="match status" value="1"/>
</dbReference>
<feature type="domain" description="Mur ligase N-terminal catalytic" evidence="15">
    <location>
        <begin position="6"/>
        <end position="107"/>
    </location>
</feature>
<dbReference type="InterPro" id="IPR004101">
    <property type="entry name" value="Mur_ligase_C"/>
</dbReference>
<keyword evidence="7 14" id="KW-0547">Nucleotide-binding</keyword>
<keyword evidence="6 14" id="KW-0132">Cell division</keyword>
<evidence type="ECO:0000259" key="16">
    <source>
        <dbReference type="Pfam" id="PF02875"/>
    </source>
</evidence>
<dbReference type="InterPro" id="IPR013221">
    <property type="entry name" value="Mur_ligase_cen"/>
</dbReference>
<feature type="domain" description="Mur ligase C-terminal" evidence="16">
    <location>
        <begin position="313"/>
        <end position="451"/>
    </location>
</feature>
<sequence>MGTVRRIHMVGIGGIGMSSIAEVLLNRGFEVTGSDLKKSDVTARLEELGAAIYEGHAAEHVQDADVVVYSSAVKNPDENPETAEAQRRLIPIIKRSEMLGELMRAKRGVGIAGTHGKTTTTTMVGLVAQHADLDPTIIVGGKVAVFGSNAVAGGGEIIVVEADEYDRTFLRLAPIVAVVTNIEADHLDIYKDLDDIKDAFVQFANSVPFFGAAILCLDDENVRSVLGRIHRPVRTYGTSRQASLRAETVDQVGAETRFDVYEGVERLGTVVLQAPGLHNVRNALAAVAVGLELGVPFETIVEALATYQGVDRRFQVKGEAEVTMDGETGTVLVVDDYAHHPTEVEATLAAAARGWSDRRVVAVFQPHLYSRTRDLAEEFALAFYDADVLVITDVFPAREEPIEGVSGKTIADLARQYGHRDVHYVSQKGALPAHLHSLVHPGDLVVTMGAGDVWRFGESFLTQLQTGDTTPVGDR</sequence>
<feature type="binding site" evidence="14">
    <location>
        <begin position="113"/>
        <end position="119"/>
    </location>
    <ligand>
        <name>ATP</name>
        <dbReference type="ChEBI" id="CHEBI:30616"/>
    </ligand>
</feature>
<dbReference type="GO" id="GO:0008763">
    <property type="term" value="F:UDP-N-acetylmuramate-L-alanine ligase activity"/>
    <property type="evidence" value="ECO:0007669"/>
    <property type="project" value="UniProtKB-UniRule"/>
</dbReference>
<evidence type="ECO:0000256" key="4">
    <source>
        <dbReference type="ARBA" id="ARBA00022490"/>
    </source>
</evidence>
<dbReference type="GO" id="GO:0009252">
    <property type="term" value="P:peptidoglycan biosynthetic process"/>
    <property type="evidence" value="ECO:0007669"/>
    <property type="project" value="UniProtKB-UniRule"/>
</dbReference>
<evidence type="ECO:0000256" key="8">
    <source>
        <dbReference type="ARBA" id="ARBA00022840"/>
    </source>
</evidence>
<comment type="similarity">
    <text evidence="14">Belongs to the MurCDEF family.</text>
</comment>
<dbReference type="GO" id="GO:0071555">
    <property type="term" value="P:cell wall organization"/>
    <property type="evidence" value="ECO:0007669"/>
    <property type="project" value="UniProtKB-KW"/>
</dbReference>
<dbReference type="InterPro" id="IPR005758">
    <property type="entry name" value="UDP-N-AcMur_Ala_ligase_MurC"/>
</dbReference>
<keyword evidence="4 14" id="KW-0963">Cytoplasm</keyword>
<evidence type="ECO:0000313" key="19">
    <source>
        <dbReference type="Proteomes" id="UP000216339"/>
    </source>
</evidence>
<evidence type="ECO:0000256" key="10">
    <source>
        <dbReference type="ARBA" id="ARBA00022984"/>
    </source>
</evidence>
<dbReference type="InterPro" id="IPR036615">
    <property type="entry name" value="Mur_ligase_C_dom_sf"/>
</dbReference>
<dbReference type="EMBL" id="MQWD01000001">
    <property type="protein sequence ID" value="PAP75493.1"/>
    <property type="molecule type" value="Genomic_DNA"/>
</dbReference>
<dbReference type="Pfam" id="PF08245">
    <property type="entry name" value="Mur_ligase_M"/>
    <property type="match status" value="1"/>
</dbReference>
<dbReference type="SUPFAM" id="SSF53623">
    <property type="entry name" value="MurD-like peptide ligases, catalytic domain"/>
    <property type="match status" value="1"/>
</dbReference>
<comment type="caution">
    <text evidence="18">The sequence shown here is derived from an EMBL/GenBank/DDBJ whole genome shotgun (WGS) entry which is preliminary data.</text>
</comment>
<keyword evidence="9 14" id="KW-0133">Cell shape</keyword>
<keyword evidence="10 14" id="KW-0573">Peptidoglycan synthesis</keyword>
<comment type="pathway">
    <text evidence="2 14">Cell wall biogenesis; peptidoglycan biosynthesis.</text>
</comment>
<keyword evidence="12 14" id="KW-0961">Cell wall biogenesis/degradation</keyword>
<evidence type="ECO:0000256" key="1">
    <source>
        <dbReference type="ARBA" id="ARBA00004496"/>
    </source>
</evidence>
<evidence type="ECO:0000313" key="18">
    <source>
        <dbReference type="EMBL" id="PAP75493.1"/>
    </source>
</evidence>
<keyword evidence="5 14" id="KW-0436">Ligase</keyword>
<dbReference type="Gene3D" id="3.40.1190.10">
    <property type="entry name" value="Mur-like, catalytic domain"/>
    <property type="match status" value="1"/>
</dbReference>
<evidence type="ECO:0000259" key="15">
    <source>
        <dbReference type="Pfam" id="PF01225"/>
    </source>
</evidence>
<reference evidence="18 19" key="1">
    <citation type="submission" date="2016-11" db="EMBL/GenBank/DDBJ databases">
        <title>Study of marine rhodopsin-containing bacteria.</title>
        <authorList>
            <person name="Yoshizawa S."/>
            <person name="Kumagai Y."/>
            <person name="Kogure K."/>
        </authorList>
    </citation>
    <scope>NUCLEOTIDE SEQUENCE [LARGE SCALE GENOMIC DNA]</scope>
    <source>
        <strain evidence="18 19">SAORIC-28</strain>
    </source>
</reference>
<dbReference type="AlphaFoldDB" id="A0A271IW93"/>
<evidence type="ECO:0000256" key="14">
    <source>
        <dbReference type="HAMAP-Rule" id="MF_00046"/>
    </source>
</evidence>
<proteinExistence type="inferred from homology"/>
<dbReference type="Pfam" id="PF01225">
    <property type="entry name" value="Mur_ligase"/>
    <property type="match status" value="1"/>
</dbReference>
<dbReference type="EC" id="6.3.2.8" evidence="3 14"/>
<keyword evidence="11 14" id="KW-0131">Cell cycle</keyword>
<dbReference type="InterPro" id="IPR050061">
    <property type="entry name" value="MurCDEF_pg_biosynth"/>
</dbReference>
<dbReference type="PANTHER" id="PTHR43445">
    <property type="entry name" value="UDP-N-ACETYLMURAMATE--L-ALANINE LIGASE-RELATED"/>
    <property type="match status" value="1"/>
</dbReference>
<evidence type="ECO:0000256" key="7">
    <source>
        <dbReference type="ARBA" id="ARBA00022741"/>
    </source>
</evidence>
<dbReference type="Proteomes" id="UP000216339">
    <property type="component" value="Unassembled WGS sequence"/>
</dbReference>